<evidence type="ECO:0000259" key="6">
    <source>
        <dbReference type="Pfam" id="PF07731"/>
    </source>
</evidence>
<dbReference type="InterPro" id="IPR045087">
    <property type="entry name" value="Cu-oxidase_fam"/>
</dbReference>
<accession>A0A5N0DVU0</accession>
<dbReference type="Gene3D" id="2.60.40.420">
    <property type="entry name" value="Cupredoxins - blue copper proteins"/>
    <property type="match status" value="3"/>
</dbReference>
<dbReference type="CDD" id="cd04232">
    <property type="entry name" value="CuRO_1_CueO_FtsP"/>
    <property type="match status" value="1"/>
</dbReference>
<dbReference type="PANTHER" id="PTHR48267:SF1">
    <property type="entry name" value="BILIRUBIN OXIDASE"/>
    <property type="match status" value="1"/>
</dbReference>
<dbReference type="Pfam" id="PF07731">
    <property type="entry name" value="Cu-oxidase_2"/>
    <property type="match status" value="1"/>
</dbReference>
<feature type="domain" description="Plastocyanin-like" evidence="7">
    <location>
        <begin position="108"/>
        <end position="222"/>
    </location>
</feature>
<evidence type="ECO:0000256" key="3">
    <source>
        <dbReference type="ARBA" id="ARBA00023002"/>
    </source>
</evidence>
<feature type="compositionally biased region" description="Basic and acidic residues" evidence="4">
    <location>
        <begin position="16"/>
        <end position="32"/>
    </location>
</feature>
<dbReference type="PANTHER" id="PTHR48267">
    <property type="entry name" value="CUPREDOXIN SUPERFAMILY PROTEIN"/>
    <property type="match status" value="1"/>
</dbReference>
<dbReference type="CDD" id="cd13867">
    <property type="entry name" value="CuRO_2_CueO_FtsP"/>
    <property type="match status" value="1"/>
</dbReference>
<dbReference type="InterPro" id="IPR008972">
    <property type="entry name" value="Cupredoxin"/>
</dbReference>
<dbReference type="OrthoDB" id="345021at2"/>
<keyword evidence="9" id="KW-1185">Reference proteome</keyword>
<dbReference type="Pfam" id="PF00394">
    <property type="entry name" value="Cu-oxidase"/>
    <property type="match status" value="1"/>
</dbReference>
<evidence type="ECO:0000313" key="9">
    <source>
        <dbReference type="Proteomes" id="UP000323876"/>
    </source>
</evidence>
<dbReference type="GO" id="GO:0016491">
    <property type="term" value="F:oxidoreductase activity"/>
    <property type="evidence" value="ECO:0007669"/>
    <property type="project" value="UniProtKB-KW"/>
</dbReference>
<organism evidence="8 9">
    <name type="scientific">Nocardia colli</name>
    <dbReference type="NCBI Taxonomy" id="2545717"/>
    <lineage>
        <taxon>Bacteria</taxon>
        <taxon>Bacillati</taxon>
        <taxon>Actinomycetota</taxon>
        <taxon>Actinomycetes</taxon>
        <taxon>Mycobacteriales</taxon>
        <taxon>Nocardiaceae</taxon>
        <taxon>Nocardia</taxon>
    </lineage>
</organism>
<dbReference type="CDD" id="cd13890">
    <property type="entry name" value="CuRO_3_CueO_FtsP"/>
    <property type="match status" value="1"/>
</dbReference>
<dbReference type="InterPro" id="IPR001117">
    <property type="entry name" value="Cu-oxidase_2nd"/>
</dbReference>
<reference evidence="8 9" key="1">
    <citation type="submission" date="2019-09" db="EMBL/GenBank/DDBJ databases">
        <authorList>
            <person name="Wang X."/>
        </authorList>
    </citation>
    <scope>NUCLEOTIDE SEQUENCE [LARGE SCALE GENOMIC DNA]</scope>
    <source>
        <strain evidence="8 9">CICC 11023</strain>
    </source>
</reference>
<evidence type="ECO:0000259" key="5">
    <source>
        <dbReference type="Pfam" id="PF00394"/>
    </source>
</evidence>
<keyword evidence="2" id="KW-0479">Metal-binding</keyword>
<gene>
    <name evidence="8" type="ORF">F3087_42465</name>
</gene>
<feature type="domain" description="Plastocyanin-like" evidence="5">
    <location>
        <begin position="258"/>
        <end position="341"/>
    </location>
</feature>
<protein>
    <submittedName>
        <fullName evidence="8">Multicopper oxidase domain-containing protein</fullName>
    </submittedName>
</protein>
<dbReference type="AlphaFoldDB" id="A0A5N0DVU0"/>
<dbReference type="PROSITE" id="PS00080">
    <property type="entry name" value="MULTICOPPER_OXIDASE2"/>
    <property type="match status" value="1"/>
</dbReference>
<name>A0A5N0DVU0_9NOCA</name>
<evidence type="ECO:0000256" key="4">
    <source>
        <dbReference type="SAM" id="MobiDB-lite"/>
    </source>
</evidence>
<dbReference type="InterPro" id="IPR002355">
    <property type="entry name" value="Cu_oxidase_Cu_BS"/>
</dbReference>
<evidence type="ECO:0000256" key="2">
    <source>
        <dbReference type="ARBA" id="ARBA00022723"/>
    </source>
</evidence>
<keyword evidence="3" id="KW-0560">Oxidoreductase</keyword>
<evidence type="ECO:0000313" key="8">
    <source>
        <dbReference type="EMBL" id="KAA8880074.1"/>
    </source>
</evidence>
<dbReference type="EMBL" id="VXLC01000037">
    <property type="protein sequence ID" value="KAA8880074.1"/>
    <property type="molecule type" value="Genomic_DNA"/>
</dbReference>
<feature type="domain" description="Plastocyanin-like" evidence="6">
    <location>
        <begin position="414"/>
        <end position="524"/>
    </location>
</feature>
<feature type="region of interest" description="Disordered" evidence="4">
    <location>
        <begin position="1"/>
        <end position="45"/>
    </location>
</feature>
<proteinExistence type="inferred from homology"/>
<dbReference type="Proteomes" id="UP000323876">
    <property type="component" value="Unassembled WGS sequence"/>
</dbReference>
<evidence type="ECO:0000259" key="7">
    <source>
        <dbReference type="Pfam" id="PF07732"/>
    </source>
</evidence>
<evidence type="ECO:0000256" key="1">
    <source>
        <dbReference type="ARBA" id="ARBA00010609"/>
    </source>
</evidence>
<dbReference type="InterPro" id="IPR011706">
    <property type="entry name" value="Cu-oxidase_C"/>
</dbReference>
<sequence>MPRALLAPRILRHKGPRAESHPPKGGSADDLRNPSAIEAGEDVDRRSRNVVSRRGFLAGLAIVPLAAGCVARPGAPIPGSATTRPLPIPPLASSTVGADGVRHFTLDIQQGTSEIRAGTHTPTWGYNGAILGPTVRAARHESVAFTIRNSLPESTTVHWHGMHLPARFDGGPHQTIEAGGTWSPAWTIDQQAAMLWYHPHPHGATEKHVYRGLSGLFIVDDETTDALDLPKEYGVDDIPLVIQDRRFTADGALDESDPTDVGLLGDTIVVNGITGAHLDVRTDRVRLRILNGSSGRIYNLAFDDQRTFQLIATDGGLLTAPVTLRTIQVSPGERVELVVDLRGNERIRLRSLPIEQRRDIDRAAAFGFDDTFDILQLRAANTLKPAAPVPNSLATIPALAPAGAKPDYTFELKWFMINGKRMDMNRIDMTIPVDTTQVWSVRNNDNWPHNFHVHDVQFQVVDIDGQAPPPALAGWKDTLYTEPQYTYRLAMRFAQHSDPTYPYMFHCHLLLHEDHGMMGQFLVLAPGEQPAPMRMDMPGMGHHG</sequence>
<dbReference type="Pfam" id="PF07732">
    <property type="entry name" value="Cu-oxidase_3"/>
    <property type="match status" value="1"/>
</dbReference>
<dbReference type="InterPro" id="IPR011707">
    <property type="entry name" value="Cu-oxidase-like_N"/>
</dbReference>
<comment type="caution">
    <text evidence="8">The sequence shown here is derived from an EMBL/GenBank/DDBJ whole genome shotgun (WGS) entry which is preliminary data.</text>
</comment>
<dbReference type="SUPFAM" id="SSF49503">
    <property type="entry name" value="Cupredoxins"/>
    <property type="match status" value="3"/>
</dbReference>
<dbReference type="GO" id="GO:0005507">
    <property type="term" value="F:copper ion binding"/>
    <property type="evidence" value="ECO:0007669"/>
    <property type="project" value="InterPro"/>
</dbReference>
<comment type="similarity">
    <text evidence="1">Belongs to the multicopper oxidase family.</text>
</comment>